<dbReference type="EMBL" id="WEIV01002909">
    <property type="protein sequence ID" value="NWI49791.1"/>
    <property type="molecule type" value="Genomic_DNA"/>
</dbReference>
<evidence type="ECO:0000313" key="10">
    <source>
        <dbReference type="EMBL" id="NWI49791.1"/>
    </source>
</evidence>
<dbReference type="PANTHER" id="PTHR17583">
    <property type="entry name" value="PHOSPHOINOSITIDE 3-KINASE REGULATORY SUBUNIT 4"/>
    <property type="match status" value="1"/>
</dbReference>
<dbReference type="PROSITE" id="PS50294">
    <property type="entry name" value="WD_REPEATS_REGION"/>
    <property type="match status" value="2"/>
</dbReference>
<dbReference type="InterPro" id="IPR011989">
    <property type="entry name" value="ARM-like"/>
</dbReference>
<evidence type="ECO:0000256" key="5">
    <source>
        <dbReference type="ARBA" id="ARBA00022741"/>
    </source>
</evidence>
<evidence type="ECO:0000256" key="2">
    <source>
        <dbReference type="ARBA" id="ARBA00022527"/>
    </source>
</evidence>
<evidence type="ECO:0000256" key="1">
    <source>
        <dbReference type="ARBA" id="ARBA00012513"/>
    </source>
</evidence>
<keyword evidence="6 10" id="KW-0418">Kinase</keyword>
<keyword evidence="5" id="KW-0547">Nucleotide-binding</keyword>
<keyword evidence="2" id="KW-0723">Serine/threonine-protein kinase</keyword>
<dbReference type="PANTHER" id="PTHR17583:SF0">
    <property type="entry name" value="PHOSPHOINOSITIDE 3-KINASE REGULATORY SUBUNIT 4"/>
    <property type="match status" value="1"/>
</dbReference>
<dbReference type="InterPro" id="IPR015943">
    <property type="entry name" value="WD40/YVTN_repeat-like_dom_sf"/>
</dbReference>
<dbReference type="GO" id="GO:0034271">
    <property type="term" value="C:phosphatidylinositol 3-kinase complex, class III, type I"/>
    <property type="evidence" value="ECO:0007669"/>
    <property type="project" value="TreeGrafter"/>
</dbReference>
<dbReference type="GO" id="GO:0045324">
    <property type="term" value="P:late endosome to vacuole transport"/>
    <property type="evidence" value="ECO:0007669"/>
    <property type="project" value="InterPro"/>
</dbReference>
<dbReference type="GO" id="GO:0005524">
    <property type="term" value="F:ATP binding"/>
    <property type="evidence" value="ECO:0007669"/>
    <property type="project" value="UniProtKB-KW"/>
</dbReference>
<dbReference type="GO" id="GO:0006623">
    <property type="term" value="P:protein targeting to vacuole"/>
    <property type="evidence" value="ECO:0007669"/>
    <property type="project" value="TreeGrafter"/>
</dbReference>
<dbReference type="GO" id="GO:0071561">
    <property type="term" value="C:nucleus-vacuole junction"/>
    <property type="evidence" value="ECO:0007669"/>
    <property type="project" value="TreeGrafter"/>
</dbReference>
<dbReference type="InterPro" id="IPR055231">
    <property type="entry name" value="2AA_helical"/>
</dbReference>
<proteinExistence type="predicted"/>
<comment type="caution">
    <text evidence="10">The sequence shown here is derived from an EMBL/GenBank/DDBJ whole genome shotgun (WGS) entry which is preliminary data.</text>
</comment>
<dbReference type="GO" id="GO:0004674">
    <property type="term" value="F:protein serine/threonine kinase activity"/>
    <property type="evidence" value="ECO:0007669"/>
    <property type="project" value="UniProtKB-KW"/>
</dbReference>
<dbReference type="GO" id="GO:0034272">
    <property type="term" value="C:phosphatidylinositol 3-kinase complex, class III, type II"/>
    <property type="evidence" value="ECO:0007669"/>
    <property type="project" value="TreeGrafter"/>
</dbReference>
<name>A0A851BZC7_CALVR</name>
<evidence type="ECO:0000256" key="6">
    <source>
        <dbReference type="ARBA" id="ARBA00022777"/>
    </source>
</evidence>
<keyword evidence="7" id="KW-0067">ATP-binding</keyword>
<feature type="non-terminal residue" evidence="10">
    <location>
        <position position="1"/>
    </location>
</feature>
<dbReference type="GO" id="GO:0016236">
    <property type="term" value="P:macroautophagy"/>
    <property type="evidence" value="ECO:0007669"/>
    <property type="project" value="InterPro"/>
</dbReference>
<dbReference type="SUPFAM" id="SSF50978">
    <property type="entry name" value="WD40 repeat-like"/>
    <property type="match status" value="1"/>
</dbReference>
<evidence type="ECO:0000256" key="7">
    <source>
        <dbReference type="ARBA" id="ARBA00022840"/>
    </source>
</evidence>
<feature type="repeat" description="WD" evidence="8">
    <location>
        <begin position="801"/>
        <end position="834"/>
    </location>
</feature>
<dbReference type="GO" id="GO:0005770">
    <property type="term" value="C:late endosome"/>
    <property type="evidence" value="ECO:0007669"/>
    <property type="project" value="TreeGrafter"/>
</dbReference>
<reference evidence="10" key="1">
    <citation type="submission" date="2019-10" db="EMBL/GenBank/DDBJ databases">
        <title>Bird 10,000 Genomes (B10K) Project - Family phase.</title>
        <authorList>
            <person name="Zhang G."/>
        </authorList>
    </citation>
    <scope>NUCLEOTIDE SEQUENCE</scope>
    <source>
        <strain evidence="10">B10K-DU-002-55</strain>
        <tissue evidence="10">Muscle</tissue>
    </source>
</reference>
<evidence type="ECO:0000256" key="4">
    <source>
        <dbReference type="ARBA" id="ARBA00022737"/>
    </source>
</evidence>
<dbReference type="InterPro" id="IPR045162">
    <property type="entry name" value="Vps15-like"/>
</dbReference>
<keyword evidence="3" id="KW-0808">Transferase</keyword>
<dbReference type="AlphaFoldDB" id="A0A851BZC7"/>
<evidence type="ECO:0000313" key="11">
    <source>
        <dbReference type="Proteomes" id="UP000642973"/>
    </source>
</evidence>
<feature type="domain" description="Phosphatase 2A Regulatory Subunit A helical" evidence="9">
    <location>
        <begin position="1"/>
        <end position="205"/>
    </location>
</feature>
<feature type="non-terminal residue" evidence="10">
    <location>
        <position position="834"/>
    </location>
</feature>
<dbReference type="SUPFAM" id="SSF48371">
    <property type="entry name" value="ARM repeat"/>
    <property type="match status" value="1"/>
</dbReference>
<dbReference type="InterPro" id="IPR016024">
    <property type="entry name" value="ARM-type_fold"/>
</dbReference>
<keyword evidence="4" id="KW-0677">Repeat</keyword>
<dbReference type="Proteomes" id="UP000642973">
    <property type="component" value="Unassembled WGS sequence"/>
</dbReference>
<keyword evidence="11" id="KW-1185">Reference proteome</keyword>
<organism evidence="10 11">
    <name type="scientific">Calyptomena viridis</name>
    <name type="common">Lesser green broadbill</name>
    <dbReference type="NCBI Taxonomy" id="135972"/>
    <lineage>
        <taxon>Eukaryota</taxon>
        <taxon>Metazoa</taxon>
        <taxon>Chordata</taxon>
        <taxon>Craniata</taxon>
        <taxon>Vertebrata</taxon>
        <taxon>Euteleostomi</taxon>
        <taxon>Archelosauria</taxon>
        <taxon>Archosauria</taxon>
        <taxon>Dinosauria</taxon>
        <taxon>Saurischia</taxon>
        <taxon>Theropoda</taxon>
        <taxon>Coelurosauria</taxon>
        <taxon>Aves</taxon>
        <taxon>Neognathae</taxon>
        <taxon>Neoaves</taxon>
        <taxon>Telluraves</taxon>
        <taxon>Australaves</taxon>
        <taxon>Passeriformes</taxon>
        <taxon>Eurylaimidae</taxon>
        <taxon>Calyptomena</taxon>
    </lineage>
</organism>
<dbReference type="EC" id="2.7.11.1" evidence="1"/>
<accession>A0A851BZC7</accession>
<gene>
    <name evidence="10" type="primary">Pik3r4</name>
    <name evidence="10" type="ORF">CALVIR_R08348</name>
</gene>
<dbReference type="Gene3D" id="1.25.10.10">
    <property type="entry name" value="Leucine-rich Repeat Variant"/>
    <property type="match status" value="1"/>
</dbReference>
<dbReference type="Gene3D" id="2.130.10.10">
    <property type="entry name" value="YVTN repeat-like/Quinoprotein amine dehydrogenase"/>
    <property type="match status" value="2"/>
</dbReference>
<feature type="repeat" description="WD" evidence="8">
    <location>
        <begin position="465"/>
        <end position="506"/>
    </location>
</feature>
<sequence length="834" mass="92809">ELQALHEMVQQKVVTLLSDPENIVKQTLMENGITRLCVFFGRQKANDVLLSHMITFLNDKNDWHLRGAFFDSIVGVAAYVGWQSSSILKPLLQQGLSDAEEFVIYKALNALTCMCQLGLLQKPHIYEFACDIAPFLCHPNLWICYGAVGFITVVAQYLNIADVYCKLMPYLHPFITQPIIQVDKEIVLLSVLKEPVSRSIFDYVLRSKDITSLFRHLHMRQKKRIGALRDCPSPEDPAIAQLLKKLLSQGMTEEEEDKLLALKDFMLKSNKAKANIVDQSHLHDSSQKGVIDLSALGITGRQVDLVKTKQESDDKRARKHVKQDSNVNEEWKSMFGSLEPTNISQPISKGHGQTTDPEAIQAGKPLRSESSAGICATLSSSPQASDGTVVQPRKLTMQVLSSTASPSAHQLRITTCKTELQQLIQQKREQCNAERLAKQMMENAEWESKPPPPGWRPKGLLVAHLHEHKSAVNRIRVSDEHSIFATCSNDGTVKVWNSQKMEGKTTTTRSILTYSRIGGHVKTLTFCQGSHYLAIASDNGAIQLLGIEASKVPKSPKIHPIQSRSLDLKDDGCVVDMHHFNSGAQSVLAYGTVNGSLVGWDLRSSTNAWTLKHDLKLGLITSFAVDIHQCWLCIGTSNGTMACWDMRFQLPISSHSHPSKARIRRLLMHPVYQSWVIAAVQGNNEVSMWDMETGDRRFTLWASSAPPLSELQPSPHSIHGIYCSPASGNPILLTAGSDMKIRFWDLAYPERSYVVAGSSSCPSVSYYRKIIEGTEVVQEIQNKQKLGPTDETPRKGPESLPVGHHDIITDIATFQTTQGFIVTASRDGIVKVWK</sequence>
<dbReference type="FunFam" id="1.25.10.10:FF:000100">
    <property type="entry name" value="phosphoinositide 3-kinase regulatory subunit 4"/>
    <property type="match status" value="1"/>
</dbReference>
<evidence type="ECO:0000256" key="8">
    <source>
        <dbReference type="PROSITE-ProRule" id="PRU00221"/>
    </source>
</evidence>
<evidence type="ECO:0000259" key="9">
    <source>
        <dbReference type="Pfam" id="PF22956"/>
    </source>
</evidence>
<dbReference type="Pfam" id="PF00400">
    <property type="entry name" value="WD40"/>
    <property type="match status" value="2"/>
</dbReference>
<dbReference type="InterPro" id="IPR001680">
    <property type="entry name" value="WD40_rpt"/>
</dbReference>
<dbReference type="InterPro" id="IPR036322">
    <property type="entry name" value="WD40_repeat_dom_sf"/>
</dbReference>
<dbReference type="SMART" id="SM00320">
    <property type="entry name" value="WD40"/>
    <property type="match status" value="5"/>
</dbReference>
<dbReference type="Pfam" id="PF22956">
    <property type="entry name" value="VPS15-like_hel"/>
    <property type="match status" value="1"/>
</dbReference>
<evidence type="ECO:0000256" key="3">
    <source>
        <dbReference type="ARBA" id="ARBA00022679"/>
    </source>
</evidence>
<keyword evidence="8" id="KW-0853">WD repeat</keyword>
<protein>
    <recommendedName>
        <fullName evidence="1">non-specific serine/threonine protein kinase</fullName>
        <ecNumber evidence="1">2.7.11.1</ecNumber>
    </recommendedName>
</protein>
<dbReference type="FunFam" id="2.130.10.10:FF:000319">
    <property type="entry name" value="Phosphoinositide 3-kinase regulatory subunit 4"/>
    <property type="match status" value="1"/>
</dbReference>
<dbReference type="PROSITE" id="PS50082">
    <property type="entry name" value="WD_REPEATS_2"/>
    <property type="match status" value="2"/>
</dbReference>